<organism evidence="1 2">
    <name type="scientific">Bradyrhizobium icense</name>
    <dbReference type="NCBI Taxonomy" id="1274631"/>
    <lineage>
        <taxon>Bacteria</taxon>
        <taxon>Pseudomonadati</taxon>
        <taxon>Pseudomonadota</taxon>
        <taxon>Alphaproteobacteria</taxon>
        <taxon>Hyphomicrobiales</taxon>
        <taxon>Nitrobacteraceae</taxon>
        <taxon>Bradyrhizobium</taxon>
    </lineage>
</organism>
<keyword evidence="2" id="KW-1185">Reference proteome</keyword>
<dbReference type="AlphaFoldDB" id="A0A1B1UAJ9"/>
<dbReference type="EMBL" id="CP016428">
    <property type="protein sequence ID" value="ANV99783.1"/>
    <property type="molecule type" value="Genomic_DNA"/>
</dbReference>
<evidence type="ECO:0000313" key="1">
    <source>
        <dbReference type="EMBL" id="ANV99783.1"/>
    </source>
</evidence>
<protein>
    <submittedName>
        <fullName evidence="1">Uncharacterized protein</fullName>
    </submittedName>
</protein>
<accession>A0A1B1UAJ9</accession>
<name>A0A1B1UAJ9_9BRAD</name>
<sequence length="67" mass="7595">MQRLLLFSPIRFLAVEAAEEAKVLALATVEDRHGPRYAAAMIASWMMRRMTPPGVARISYVLHRTLL</sequence>
<dbReference type="STRING" id="1274631.LMTR13_05935"/>
<dbReference type="Proteomes" id="UP000092839">
    <property type="component" value="Chromosome"/>
</dbReference>
<evidence type="ECO:0000313" key="2">
    <source>
        <dbReference type="Proteomes" id="UP000092839"/>
    </source>
</evidence>
<gene>
    <name evidence="1" type="ORF">LMTR13_05935</name>
</gene>
<dbReference type="KEGG" id="bic:LMTR13_05935"/>
<proteinExistence type="predicted"/>
<reference evidence="1 2" key="1">
    <citation type="submission" date="2016-07" db="EMBL/GenBank/DDBJ databases">
        <title>Complete genome sequence of Bradyrhizobium icense LMTR 13T, a potential inoculant strain isolated from lima bean (Phaseolus lunatus) in Peru.</title>
        <authorList>
            <person name="Ormeno-Orrillo E."/>
            <person name="Duran D."/>
            <person name="Rogel M.A."/>
            <person name="Rey L."/>
            <person name="Imperial J."/>
            <person name="Ruiz-Argueso T."/>
            <person name="Martinez-Romero E."/>
        </authorList>
    </citation>
    <scope>NUCLEOTIDE SEQUENCE [LARGE SCALE GENOMIC DNA]</scope>
    <source>
        <strain evidence="1 2">LMTR 13</strain>
    </source>
</reference>